<accession>A0AA86SEE8</accession>
<gene>
    <name evidence="1" type="ORF">AYBTSS11_LOCUS12012</name>
</gene>
<dbReference type="Proteomes" id="UP001189624">
    <property type="component" value="Chromosome 3"/>
</dbReference>
<sequence length="67" mass="7403">MTDKRKTLNLIPINGHLSSVMSKTLHRVRVIASKHIDAKFAAKTSGCGDSLKLKVTSTSYVMKSRDE</sequence>
<dbReference type="EMBL" id="OY731400">
    <property type="protein sequence ID" value="CAJ1944634.1"/>
    <property type="molecule type" value="Genomic_DNA"/>
</dbReference>
<evidence type="ECO:0000313" key="2">
    <source>
        <dbReference type="Proteomes" id="UP001189624"/>
    </source>
</evidence>
<dbReference type="Gramene" id="rna-AYBTSS11_LOCUS12012">
    <property type="protein sequence ID" value="CAJ1944634.1"/>
    <property type="gene ID" value="gene-AYBTSS11_LOCUS12012"/>
</dbReference>
<evidence type="ECO:0000313" key="1">
    <source>
        <dbReference type="EMBL" id="CAJ1944634.1"/>
    </source>
</evidence>
<dbReference type="AlphaFoldDB" id="A0AA86SEE8"/>
<name>A0AA86SEE8_9FABA</name>
<keyword evidence="2" id="KW-1185">Reference proteome</keyword>
<proteinExistence type="predicted"/>
<reference evidence="1" key="1">
    <citation type="submission" date="2023-10" db="EMBL/GenBank/DDBJ databases">
        <authorList>
            <person name="Domelevo Entfellner J.-B."/>
        </authorList>
    </citation>
    <scope>NUCLEOTIDE SEQUENCE</scope>
</reference>
<protein>
    <submittedName>
        <fullName evidence="1">Uncharacterized protein</fullName>
    </submittedName>
</protein>
<organism evidence="1 2">
    <name type="scientific">Sphenostylis stenocarpa</name>
    <dbReference type="NCBI Taxonomy" id="92480"/>
    <lineage>
        <taxon>Eukaryota</taxon>
        <taxon>Viridiplantae</taxon>
        <taxon>Streptophyta</taxon>
        <taxon>Embryophyta</taxon>
        <taxon>Tracheophyta</taxon>
        <taxon>Spermatophyta</taxon>
        <taxon>Magnoliopsida</taxon>
        <taxon>eudicotyledons</taxon>
        <taxon>Gunneridae</taxon>
        <taxon>Pentapetalae</taxon>
        <taxon>rosids</taxon>
        <taxon>fabids</taxon>
        <taxon>Fabales</taxon>
        <taxon>Fabaceae</taxon>
        <taxon>Papilionoideae</taxon>
        <taxon>50 kb inversion clade</taxon>
        <taxon>NPAAA clade</taxon>
        <taxon>indigoferoid/millettioid clade</taxon>
        <taxon>Phaseoleae</taxon>
        <taxon>Sphenostylis</taxon>
    </lineage>
</organism>